<dbReference type="GO" id="GO:0005840">
    <property type="term" value="C:ribosome"/>
    <property type="evidence" value="ECO:0007669"/>
    <property type="project" value="UniProtKB-KW"/>
</dbReference>
<organism evidence="6 7">
    <name type="scientific">Candidatus Lloydbacteria bacterium CG22_combo_CG10-13_8_21_14_all_47_15</name>
    <dbReference type="NCBI Taxonomy" id="1974635"/>
    <lineage>
        <taxon>Bacteria</taxon>
        <taxon>Candidatus Lloydiibacteriota</taxon>
    </lineage>
</organism>
<accession>A0A2H0CV43</accession>
<evidence type="ECO:0000313" key="6">
    <source>
        <dbReference type="EMBL" id="PIP73805.1"/>
    </source>
</evidence>
<dbReference type="EMBL" id="PCTL01000006">
    <property type="protein sequence ID" value="PIP73805.1"/>
    <property type="molecule type" value="Genomic_DNA"/>
</dbReference>
<name>A0A2H0CV43_9BACT</name>
<keyword evidence="2 5" id="KW-0689">Ribosomal protein</keyword>
<dbReference type="GO" id="GO:0003735">
    <property type="term" value="F:structural constituent of ribosome"/>
    <property type="evidence" value="ECO:0007669"/>
    <property type="project" value="InterPro"/>
</dbReference>
<dbReference type="InterPro" id="IPR001854">
    <property type="entry name" value="Ribosomal_uL29"/>
</dbReference>
<evidence type="ECO:0000256" key="5">
    <source>
        <dbReference type="HAMAP-Rule" id="MF_00374"/>
    </source>
</evidence>
<gene>
    <name evidence="5 6" type="primary">rpmC</name>
    <name evidence="6" type="ORF">COW88_00805</name>
</gene>
<dbReference type="SUPFAM" id="SSF46561">
    <property type="entry name" value="Ribosomal protein L29 (L29p)"/>
    <property type="match status" value="1"/>
</dbReference>
<sequence>MRMTEIIKKKDADLHAMLDKLKEEDRVFRFSMTGGSVKNVKESRVRRKDIARVKTEISRREREAAKK</sequence>
<dbReference type="Proteomes" id="UP000230638">
    <property type="component" value="Unassembled WGS sequence"/>
</dbReference>
<dbReference type="GO" id="GO:0006412">
    <property type="term" value="P:translation"/>
    <property type="evidence" value="ECO:0007669"/>
    <property type="project" value="UniProtKB-UniRule"/>
</dbReference>
<dbReference type="NCBIfam" id="TIGR00012">
    <property type="entry name" value="L29"/>
    <property type="match status" value="1"/>
</dbReference>
<keyword evidence="3 5" id="KW-0687">Ribonucleoprotein</keyword>
<dbReference type="Pfam" id="PF00831">
    <property type="entry name" value="Ribosomal_L29"/>
    <property type="match status" value="1"/>
</dbReference>
<reference evidence="6 7" key="1">
    <citation type="submission" date="2017-09" db="EMBL/GenBank/DDBJ databases">
        <title>Depth-based differentiation of microbial function through sediment-hosted aquifers and enrichment of novel symbionts in the deep terrestrial subsurface.</title>
        <authorList>
            <person name="Probst A.J."/>
            <person name="Ladd B."/>
            <person name="Jarett J.K."/>
            <person name="Geller-Mcgrath D.E."/>
            <person name="Sieber C.M."/>
            <person name="Emerson J.B."/>
            <person name="Anantharaman K."/>
            <person name="Thomas B.C."/>
            <person name="Malmstrom R."/>
            <person name="Stieglmeier M."/>
            <person name="Klingl A."/>
            <person name="Woyke T."/>
            <person name="Ryan C.M."/>
            <person name="Banfield J.F."/>
        </authorList>
    </citation>
    <scope>NUCLEOTIDE SEQUENCE [LARGE SCALE GENOMIC DNA]</scope>
    <source>
        <strain evidence="6">CG22_combo_CG10-13_8_21_14_all_47_15</strain>
    </source>
</reference>
<evidence type="ECO:0000256" key="4">
    <source>
        <dbReference type="ARBA" id="ARBA00035204"/>
    </source>
</evidence>
<dbReference type="Gene3D" id="1.10.287.310">
    <property type="match status" value="1"/>
</dbReference>
<comment type="caution">
    <text evidence="6">The sequence shown here is derived from an EMBL/GenBank/DDBJ whole genome shotgun (WGS) entry which is preliminary data.</text>
</comment>
<dbReference type="GO" id="GO:1990904">
    <property type="term" value="C:ribonucleoprotein complex"/>
    <property type="evidence" value="ECO:0007669"/>
    <property type="project" value="UniProtKB-KW"/>
</dbReference>
<evidence type="ECO:0000313" key="7">
    <source>
        <dbReference type="Proteomes" id="UP000230638"/>
    </source>
</evidence>
<dbReference type="AlphaFoldDB" id="A0A2H0CV43"/>
<proteinExistence type="inferred from homology"/>
<evidence type="ECO:0000256" key="3">
    <source>
        <dbReference type="ARBA" id="ARBA00023274"/>
    </source>
</evidence>
<dbReference type="HAMAP" id="MF_00374">
    <property type="entry name" value="Ribosomal_uL29"/>
    <property type="match status" value="1"/>
</dbReference>
<comment type="similarity">
    <text evidence="1 5">Belongs to the universal ribosomal protein uL29 family.</text>
</comment>
<protein>
    <recommendedName>
        <fullName evidence="4 5">Large ribosomal subunit protein uL29</fullName>
    </recommendedName>
</protein>
<evidence type="ECO:0000256" key="1">
    <source>
        <dbReference type="ARBA" id="ARBA00009254"/>
    </source>
</evidence>
<dbReference type="InterPro" id="IPR036049">
    <property type="entry name" value="Ribosomal_uL29_sf"/>
</dbReference>
<evidence type="ECO:0000256" key="2">
    <source>
        <dbReference type="ARBA" id="ARBA00022980"/>
    </source>
</evidence>